<evidence type="ECO:0000256" key="11">
    <source>
        <dbReference type="PROSITE-ProRule" id="PRU01360"/>
    </source>
</evidence>
<evidence type="ECO:0000256" key="14">
    <source>
        <dbReference type="SAM" id="SignalP"/>
    </source>
</evidence>
<evidence type="ECO:0000259" key="16">
    <source>
        <dbReference type="Pfam" id="PF07715"/>
    </source>
</evidence>
<accession>A0A1T5LP10</accession>
<evidence type="ECO:0000256" key="2">
    <source>
        <dbReference type="ARBA" id="ARBA00022448"/>
    </source>
</evidence>
<feature type="domain" description="TonB-dependent receptor plug" evidence="16">
    <location>
        <begin position="80"/>
        <end position="186"/>
    </location>
</feature>
<dbReference type="STRING" id="428993.SAMN06296058_2775"/>
<dbReference type="AlphaFoldDB" id="A0A1T5LP10"/>
<feature type="signal peptide" evidence="14">
    <location>
        <begin position="1"/>
        <end position="37"/>
    </location>
</feature>
<dbReference type="GO" id="GO:0006826">
    <property type="term" value="P:iron ion transport"/>
    <property type="evidence" value="ECO:0007669"/>
    <property type="project" value="UniProtKB-KW"/>
</dbReference>
<evidence type="ECO:0000256" key="7">
    <source>
        <dbReference type="ARBA" id="ARBA00023065"/>
    </source>
</evidence>
<keyword evidence="18" id="KW-1185">Reference proteome</keyword>
<keyword evidence="14" id="KW-0732">Signal</keyword>
<keyword evidence="4" id="KW-0410">Iron transport</keyword>
<name>A0A1T5LP10_9GAMM</name>
<dbReference type="PANTHER" id="PTHR32552">
    <property type="entry name" value="FERRICHROME IRON RECEPTOR-RELATED"/>
    <property type="match status" value="1"/>
</dbReference>
<comment type="subcellular location">
    <subcellularLocation>
        <location evidence="1 11">Cell outer membrane</location>
        <topology evidence="1 11">Multi-pass membrane protein</topology>
    </subcellularLocation>
</comment>
<dbReference type="Gene3D" id="2.40.170.20">
    <property type="entry name" value="TonB-dependent receptor, beta-barrel domain"/>
    <property type="match status" value="1"/>
</dbReference>
<keyword evidence="10 11" id="KW-0998">Cell outer membrane</keyword>
<feature type="compositionally biased region" description="Low complexity" evidence="13">
    <location>
        <begin position="42"/>
        <end position="57"/>
    </location>
</feature>
<dbReference type="OrthoDB" id="127311at2"/>
<evidence type="ECO:0000256" key="10">
    <source>
        <dbReference type="ARBA" id="ARBA00023237"/>
    </source>
</evidence>
<dbReference type="Pfam" id="PF00593">
    <property type="entry name" value="TonB_dep_Rec_b-barrel"/>
    <property type="match status" value="1"/>
</dbReference>
<dbReference type="SUPFAM" id="SSF56935">
    <property type="entry name" value="Porins"/>
    <property type="match status" value="1"/>
</dbReference>
<sequence>MSRRNHVPLFRHASGPRCTRLAAGIVAALLLAPAAFAQDAAPSSTDGAAATDTTPASEKSQEAVTLGNVIVTARKRDERQLDVPIAMNAVTGEQIDAMGLLNVTDVINITPGASSIDTGGGFTQVQIRGVSSSLGGNDNGYYIDETPFTGVTVPWYPDARSFDIDRVEILKGPQGTLFGEGSMGGTVRIITRKPDFDRFAAGVELNASQVSGGSDGWGAKAYANIPLVDDMLALRVAVTDETTPGWIDNAVTGEKNVNDNDIRTQRAKLRFAPVDNWTIDLSYWKYKSDSAAASNAAYDDMTNDSFLANQNEWDSSSLTSTYDFENSQLVYVFSDADLTYGQFGDLAPGIPLTAVIDIGVRTHELRWASTGERKLDWTAGYYLRKATREDVLDIPGIVESTSTQVNDAYAFFGEATLNFNAQWALTAGLRYFKDEVDGADAAADGSVSTLDASFDSWNPRVALSYKPSQDTTFYASAAKGFRSGQLQPIGSIILAEAFGVELPSTIDPDTIWTYELGVKSLFAEGTVLLEGAVFYSDWEGVAVRVPITPQINGLANSDGTTNYGVEVNLVYTPDSHLTVQAGGSWIDATYSADVPGTPLFKGTPVYNVPKTTFNLSAAYGWDIGQNLRGIASSLLQYESARETALTAGTPGDPRTRIGARVGLESPAGWAVYLYGENLTNEDGAINARSASQFDGNGDLLRLGAADRYQPRTYGVLFRYDY</sequence>
<dbReference type="GO" id="GO:0009279">
    <property type="term" value="C:cell outer membrane"/>
    <property type="evidence" value="ECO:0007669"/>
    <property type="project" value="UniProtKB-SubCell"/>
</dbReference>
<evidence type="ECO:0000256" key="1">
    <source>
        <dbReference type="ARBA" id="ARBA00004571"/>
    </source>
</evidence>
<evidence type="ECO:0000256" key="5">
    <source>
        <dbReference type="ARBA" id="ARBA00022692"/>
    </source>
</evidence>
<evidence type="ECO:0000259" key="15">
    <source>
        <dbReference type="Pfam" id="PF00593"/>
    </source>
</evidence>
<evidence type="ECO:0000313" key="17">
    <source>
        <dbReference type="EMBL" id="SKC77289.1"/>
    </source>
</evidence>
<reference evidence="17 18" key="1">
    <citation type="submission" date="2017-02" db="EMBL/GenBank/DDBJ databases">
        <authorList>
            <person name="Peterson S.W."/>
        </authorList>
    </citation>
    <scope>NUCLEOTIDE SEQUENCE [LARGE SCALE GENOMIC DNA]</scope>
    <source>
        <strain evidence="17 18">P15</strain>
    </source>
</reference>
<evidence type="ECO:0000256" key="12">
    <source>
        <dbReference type="RuleBase" id="RU003357"/>
    </source>
</evidence>
<keyword evidence="6" id="KW-0408">Iron</keyword>
<dbReference type="PROSITE" id="PS52016">
    <property type="entry name" value="TONB_DEPENDENT_REC_3"/>
    <property type="match status" value="1"/>
</dbReference>
<comment type="similarity">
    <text evidence="11 12">Belongs to the TonB-dependent receptor family.</text>
</comment>
<dbReference type="InterPro" id="IPR000531">
    <property type="entry name" value="Beta-barrel_TonB"/>
</dbReference>
<dbReference type="EMBL" id="FUZV01000002">
    <property type="protein sequence ID" value="SKC77289.1"/>
    <property type="molecule type" value="Genomic_DNA"/>
</dbReference>
<protein>
    <submittedName>
        <fullName evidence="17">Outer membrane receptor proteins, mostly Fe transport</fullName>
    </submittedName>
</protein>
<dbReference type="Pfam" id="PF07715">
    <property type="entry name" value="Plug"/>
    <property type="match status" value="1"/>
</dbReference>
<dbReference type="InterPro" id="IPR036942">
    <property type="entry name" value="Beta-barrel_TonB_sf"/>
</dbReference>
<keyword evidence="3 11" id="KW-1134">Transmembrane beta strand</keyword>
<dbReference type="RefSeq" id="WP_079725095.1">
    <property type="nucleotide sequence ID" value="NZ_BMCL01000001.1"/>
</dbReference>
<dbReference type="InterPro" id="IPR012910">
    <property type="entry name" value="Plug_dom"/>
</dbReference>
<evidence type="ECO:0000256" key="4">
    <source>
        <dbReference type="ARBA" id="ARBA00022496"/>
    </source>
</evidence>
<evidence type="ECO:0000256" key="3">
    <source>
        <dbReference type="ARBA" id="ARBA00022452"/>
    </source>
</evidence>
<evidence type="ECO:0000256" key="13">
    <source>
        <dbReference type="SAM" id="MobiDB-lite"/>
    </source>
</evidence>
<organism evidence="17 18">
    <name type="scientific">Pseudoxanthomonas indica</name>
    <dbReference type="NCBI Taxonomy" id="428993"/>
    <lineage>
        <taxon>Bacteria</taxon>
        <taxon>Pseudomonadati</taxon>
        <taxon>Pseudomonadota</taxon>
        <taxon>Gammaproteobacteria</taxon>
        <taxon>Lysobacterales</taxon>
        <taxon>Lysobacteraceae</taxon>
        <taxon>Pseudoxanthomonas</taxon>
    </lineage>
</organism>
<feature type="chain" id="PRO_5012752791" evidence="14">
    <location>
        <begin position="38"/>
        <end position="721"/>
    </location>
</feature>
<keyword evidence="7" id="KW-0406">Ion transport</keyword>
<keyword evidence="2 11" id="KW-0813">Transport</keyword>
<gene>
    <name evidence="17" type="ORF">SAMN06296058_2775</name>
</gene>
<dbReference type="InterPro" id="IPR039426">
    <property type="entry name" value="TonB-dep_rcpt-like"/>
</dbReference>
<keyword evidence="9 11" id="KW-0472">Membrane</keyword>
<keyword evidence="5 11" id="KW-0812">Transmembrane</keyword>
<dbReference type="Proteomes" id="UP000190341">
    <property type="component" value="Unassembled WGS sequence"/>
</dbReference>
<evidence type="ECO:0000313" key="18">
    <source>
        <dbReference type="Proteomes" id="UP000190341"/>
    </source>
</evidence>
<evidence type="ECO:0000256" key="6">
    <source>
        <dbReference type="ARBA" id="ARBA00023004"/>
    </source>
</evidence>
<keyword evidence="17" id="KW-0675">Receptor</keyword>
<proteinExistence type="inferred from homology"/>
<evidence type="ECO:0000256" key="8">
    <source>
        <dbReference type="ARBA" id="ARBA00023077"/>
    </source>
</evidence>
<evidence type="ECO:0000256" key="9">
    <source>
        <dbReference type="ARBA" id="ARBA00023136"/>
    </source>
</evidence>
<feature type="region of interest" description="Disordered" evidence="13">
    <location>
        <begin position="42"/>
        <end position="62"/>
    </location>
</feature>
<dbReference type="PANTHER" id="PTHR32552:SF81">
    <property type="entry name" value="TONB-DEPENDENT OUTER MEMBRANE RECEPTOR"/>
    <property type="match status" value="1"/>
</dbReference>
<feature type="domain" description="TonB-dependent receptor-like beta-barrel" evidence="15">
    <location>
        <begin position="275"/>
        <end position="678"/>
    </location>
</feature>
<keyword evidence="8 12" id="KW-0798">TonB box</keyword>